<name>A0A4Y2ANP6_ARAVE</name>
<evidence type="ECO:0000256" key="1">
    <source>
        <dbReference type="SAM" id="Phobius"/>
    </source>
</evidence>
<dbReference type="EMBL" id="BGPR01000022">
    <property type="protein sequence ID" value="GBL80624.1"/>
    <property type="molecule type" value="Genomic_DNA"/>
</dbReference>
<keyword evidence="3" id="KW-1185">Reference proteome</keyword>
<proteinExistence type="predicted"/>
<sequence length="100" mass="11423">MDETLRVEEHEHCLDAGFPTSLLAFRRLWTLPLYTAMLAFWVYLRHQVSPPMMTVLRKFGSQSAMLMFHRHRAEVAFVPPSKCGARVSSKACVYPNPGSL</sequence>
<dbReference type="Proteomes" id="UP000499080">
    <property type="component" value="Unassembled WGS sequence"/>
</dbReference>
<organism evidence="2 3">
    <name type="scientific">Araneus ventricosus</name>
    <name type="common">Orbweaver spider</name>
    <name type="synonym">Epeira ventricosa</name>
    <dbReference type="NCBI Taxonomy" id="182803"/>
    <lineage>
        <taxon>Eukaryota</taxon>
        <taxon>Metazoa</taxon>
        <taxon>Ecdysozoa</taxon>
        <taxon>Arthropoda</taxon>
        <taxon>Chelicerata</taxon>
        <taxon>Arachnida</taxon>
        <taxon>Araneae</taxon>
        <taxon>Araneomorphae</taxon>
        <taxon>Entelegynae</taxon>
        <taxon>Araneoidea</taxon>
        <taxon>Araneidae</taxon>
        <taxon>Araneus</taxon>
    </lineage>
</organism>
<accession>A0A4Y2ANP6</accession>
<keyword evidence="1" id="KW-1133">Transmembrane helix</keyword>
<gene>
    <name evidence="2" type="ORF">AVEN_225298_1</name>
</gene>
<evidence type="ECO:0000313" key="2">
    <source>
        <dbReference type="EMBL" id="GBL80624.1"/>
    </source>
</evidence>
<reference evidence="2 3" key="1">
    <citation type="journal article" date="2019" name="Sci. Rep.">
        <title>Orb-weaving spider Araneus ventricosus genome elucidates the spidroin gene catalogue.</title>
        <authorList>
            <person name="Kono N."/>
            <person name="Nakamura H."/>
            <person name="Ohtoshi R."/>
            <person name="Moran D.A.P."/>
            <person name="Shinohara A."/>
            <person name="Yoshida Y."/>
            <person name="Fujiwara M."/>
            <person name="Mori M."/>
            <person name="Tomita M."/>
            <person name="Arakawa K."/>
        </authorList>
    </citation>
    <scope>NUCLEOTIDE SEQUENCE [LARGE SCALE GENOMIC DNA]</scope>
</reference>
<keyword evidence="1" id="KW-0472">Membrane</keyword>
<comment type="caution">
    <text evidence="2">The sequence shown here is derived from an EMBL/GenBank/DDBJ whole genome shotgun (WGS) entry which is preliminary data.</text>
</comment>
<feature type="transmembrane region" description="Helical" evidence="1">
    <location>
        <begin position="28"/>
        <end position="44"/>
    </location>
</feature>
<evidence type="ECO:0000313" key="3">
    <source>
        <dbReference type="Proteomes" id="UP000499080"/>
    </source>
</evidence>
<keyword evidence="1" id="KW-0812">Transmembrane</keyword>
<dbReference type="AlphaFoldDB" id="A0A4Y2ANP6"/>
<protein>
    <submittedName>
        <fullName evidence="2">Uncharacterized protein</fullName>
    </submittedName>
</protein>